<dbReference type="Proteomes" id="UP000287033">
    <property type="component" value="Unassembled WGS sequence"/>
</dbReference>
<dbReference type="GO" id="GO:0005634">
    <property type="term" value="C:nucleus"/>
    <property type="evidence" value="ECO:0007669"/>
    <property type="project" value="TreeGrafter"/>
</dbReference>
<gene>
    <name evidence="3" type="ORF">chiPu_0005787</name>
</gene>
<dbReference type="InterPro" id="IPR009263">
    <property type="entry name" value="SERTA_dom"/>
</dbReference>
<dbReference type="PROSITE" id="PS51053">
    <property type="entry name" value="SERTA"/>
    <property type="match status" value="1"/>
</dbReference>
<proteinExistence type="predicted"/>
<dbReference type="Pfam" id="PF06031">
    <property type="entry name" value="SERTA"/>
    <property type="match status" value="1"/>
</dbReference>
<dbReference type="STRING" id="137246.A0A401SAG1"/>
<name>A0A401SAG1_CHIPU</name>
<accession>A0A401SAG1</accession>
<keyword evidence="4" id="KW-1185">Reference proteome</keyword>
<evidence type="ECO:0000313" key="4">
    <source>
        <dbReference type="Proteomes" id="UP000287033"/>
    </source>
</evidence>
<evidence type="ECO:0000259" key="2">
    <source>
        <dbReference type="PROSITE" id="PS51053"/>
    </source>
</evidence>
<feature type="domain" description="SERTA" evidence="2">
    <location>
        <begin position="89"/>
        <end position="136"/>
    </location>
</feature>
<dbReference type="OMA" id="GCTEGDA"/>
<dbReference type="EMBL" id="BEZZ01000162">
    <property type="protein sequence ID" value="GCC27363.1"/>
    <property type="molecule type" value="Genomic_DNA"/>
</dbReference>
<sequence length="337" mass="36586">MKEPAPDELSITEYLSRSFDALSPGATSLGSRSLFAAQLSSASRQKEVAKVSSVLRFMLAKGLKRKLSDYEENMAGVPGAFDSNPGLPYTLQRQLVLNMCLIKLQSCRMLVEPNLHRSVLIANTVRQIQEEMRQESSQEGSNICSGTSPVPDSYTASQASIELTGTPSSIQNSSLDLNISSDFSENQIENSLVVVSDDDMSSAISSILKDLDFMEDISPSPCPAPAGEDDPNSDISLADRPQETRPAETVFGSFEITNSTSYLTDLAFDDIFEDIDTSMYDSDLCLLPLTPARTPPASVDDVSKPFQLCNSASVNTIQICRVDLSDLDHIMEILVGS</sequence>
<evidence type="ECO:0000313" key="3">
    <source>
        <dbReference type="EMBL" id="GCC27363.1"/>
    </source>
</evidence>
<comment type="caution">
    <text evidence="3">The sequence shown here is derived from an EMBL/GenBank/DDBJ whole genome shotgun (WGS) entry which is preliminary data.</text>
</comment>
<dbReference type="AlphaFoldDB" id="A0A401SAG1"/>
<dbReference type="OrthoDB" id="6083860at2759"/>
<protein>
    <recommendedName>
        <fullName evidence="2">SERTA domain-containing protein</fullName>
    </recommendedName>
</protein>
<dbReference type="InterPro" id="IPR052262">
    <property type="entry name" value="E2F-SERTA_domain_protein"/>
</dbReference>
<dbReference type="PANTHER" id="PTHR16277:SF16">
    <property type="entry name" value="SERTA DOMAIN-CONTAINING PROTEIN"/>
    <property type="match status" value="1"/>
</dbReference>
<evidence type="ECO:0000256" key="1">
    <source>
        <dbReference type="SAM" id="MobiDB-lite"/>
    </source>
</evidence>
<dbReference type="PANTHER" id="PTHR16277">
    <property type="entry name" value="CELL DIVISION CYCLE ASSOCIATED PROTEIN 4/SERTA DOMAIN-CONTAINING PROTEIN 2"/>
    <property type="match status" value="1"/>
</dbReference>
<reference evidence="3 4" key="1">
    <citation type="journal article" date="2018" name="Nat. Ecol. Evol.">
        <title>Shark genomes provide insights into elasmobranch evolution and the origin of vertebrates.</title>
        <authorList>
            <person name="Hara Y"/>
            <person name="Yamaguchi K"/>
            <person name="Onimaru K"/>
            <person name="Kadota M"/>
            <person name="Koyanagi M"/>
            <person name="Keeley SD"/>
            <person name="Tatsumi K"/>
            <person name="Tanaka K"/>
            <person name="Motone F"/>
            <person name="Kageyama Y"/>
            <person name="Nozu R"/>
            <person name="Adachi N"/>
            <person name="Nishimura O"/>
            <person name="Nakagawa R"/>
            <person name="Tanegashima C"/>
            <person name="Kiyatake I"/>
            <person name="Matsumoto R"/>
            <person name="Murakumo K"/>
            <person name="Nishida K"/>
            <person name="Terakita A"/>
            <person name="Kuratani S"/>
            <person name="Sato K"/>
            <person name="Hyodo S Kuraku.S."/>
        </authorList>
    </citation>
    <scope>NUCLEOTIDE SEQUENCE [LARGE SCALE GENOMIC DNA]</scope>
</reference>
<organism evidence="3 4">
    <name type="scientific">Chiloscyllium punctatum</name>
    <name type="common">Brownbanded bambooshark</name>
    <name type="synonym">Hemiscyllium punctatum</name>
    <dbReference type="NCBI Taxonomy" id="137246"/>
    <lineage>
        <taxon>Eukaryota</taxon>
        <taxon>Metazoa</taxon>
        <taxon>Chordata</taxon>
        <taxon>Craniata</taxon>
        <taxon>Vertebrata</taxon>
        <taxon>Chondrichthyes</taxon>
        <taxon>Elasmobranchii</taxon>
        <taxon>Galeomorphii</taxon>
        <taxon>Galeoidea</taxon>
        <taxon>Orectolobiformes</taxon>
        <taxon>Hemiscylliidae</taxon>
        <taxon>Chiloscyllium</taxon>
    </lineage>
</organism>
<feature type="region of interest" description="Disordered" evidence="1">
    <location>
        <begin position="217"/>
        <end position="244"/>
    </location>
</feature>